<reference evidence="7" key="2">
    <citation type="submission" date="2021-02" db="EMBL/GenBank/DDBJ databases">
        <authorList>
            <person name="Kimball J.A."/>
            <person name="Haas M.W."/>
            <person name="Macchietto M."/>
            <person name="Kono T."/>
            <person name="Duquette J."/>
            <person name="Shao M."/>
        </authorList>
    </citation>
    <scope>NUCLEOTIDE SEQUENCE</scope>
    <source>
        <tissue evidence="7">Fresh leaf tissue</tissue>
    </source>
</reference>
<name>A0A8J5S9I2_ZIZPA</name>
<comment type="subcellular location">
    <subcellularLocation>
        <location evidence="1">Membrane</location>
        <topology evidence="1">Multi-pass membrane protein</topology>
    </subcellularLocation>
</comment>
<dbReference type="GO" id="GO:0030150">
    <property type="term" value="P:protein import into mitochondrial matrix"/>
    <property type="evidence" value="ECO:0007669"/>
    <property type="project" value="TreeGrafter"/>
</dbReference>
<evidence type="ECO:0000313" key="7">
    <source>
        <dbReference type="EMBL" id="KAG8071816.1"/>
    </source>
</evidence>
<evidence type="ECO:0000256" key="2">
    <source>
        <dbReference type="ARBA" id="ARBA00022692"/>
    </source>
</evidence>
<protein>
    <submittedName>
        <fullName evidence="7">Uncharacterized protein</fullName>
    </submittedName>
</protein>
<comment type="caution">
    <text evidence="7">The sequence shown here is derived from an EMBL/GenBank/DDBJ whole genome shotgun (WGS) entry which is preliminary data.</text>
</comment>
<dbReference type="OrthoDB" id="159299at2759"/>
<evidence type="ECO:0000256" key="3">
    <source>
        <dbReference type="ARBA" id="ARBA00022989"/>
    </source>
</evidence>
<accession>A0A8J5S9I2</accession>
<keyword evidence="8" id="KW-1185">Reference proteome</keyword>
<keyword evidence="4" id="KW-0472">Membrane</keyword>
<feature type="region of interest" description="Disordered" evidence="5">
    <location>
        <begin position="1"/>
        <end position="25"/>
    </location>
</feature>
<evidence type="ECO:0000256" key="4">
    <source>
        <dbReference type="ARBA" id="ARBA00023136"/>
    </source>
</evidence>
<evidence type="ECO:0000256" key="1">
    <source>
        <dbReference type="ARBA" id="ARBA00004141"/>
    </source>
</evidence>
<keyword evidence="2" id="KW-0812">Transmembrane</keyword>
<dbReference type="EMBL" id="JAAALK010000812">
    <property type="protein sequence ID" value="KAG8044327.1"/>
    <property type="molecule type" value="Genomic_DNA"/>
</dbReference>
<evidence type="ECO:0000256" key="5">
    <source>
        <dbReference type="SAM" id="MobiDB-lite"/>
    </source>
</evidence>
<evidence type="ECO:0000313" key="6">
    <source>
        <dbReference type="EMBL" id="KAG8044327.1"/>
    </source>
</evidence>
<evidence type="ECO:0000313" key="8">
    <source>
        <dbReference type="Proteomes" id="UP000729402"/>
    </source>
</evidence>
<reference evidence="7" key="1">
    <citation type="journal article" date="2021" name="bioRxiv">
        <title>Whole Genome Assembly and Annotation of Northern Wild Rice, Zizania palustris L., Supports a Whole Genome Duplication in the Zizania Genus.</title>
        <authorList>
            <person name="Haas M."/>
            <person name="Kono T."/>
            <person name="Macchietto M."/>
            <person name="Millas R."/>
            <person name="McGilp L."/>
            <person name="Shao M."/>
            <person name="Duquette J."/>
            <person name="Hirsch C.N."/>
            <person name="Kimball J."/>
        </authorList>
    </citation>
    <scope>NUCLEOTIDE SEQUENCE</scope>
    <source>
        <tissue evidence="7">Fresh leaf tissue</tissue>
    </source>
</reference>
<dbReference type="EMBL" id="JAAALK010000283">
    <property type="protein sequence ID" value="KAG8071816.1"/>
    <property type="molecule type" value="Genomic_DNA"/>
</dbReference>
<keyword evidence="3" id="KW-1133">Transmembrane helix</keyword>
<dbReference type="Pfam" id="PF02466">
    <property type="entry name" value="Tim17"/>
    <property type="match status" value="1"/>
</dbReference>
<gene>
    <name evidence="7" type="ORF">GUJ93_ZPchr0006g43926</name>
    <name evidence="6" type="ORF">GUJ93_ZPchr0482g33634</name>
</gene>
<proteinExistence type="predicted"/>
<dbReference type="GO" id="GO:0008320">
    <property type="term" value="F:protein transmembrane transporter activity"/>
    <property type="evidence" value="ECO:0007669"/>
    <property type="project" value="TreeGrafter"/>
</dbReference>
<dbReference type="Proteomes" id="UP000729402">
    <property type="component" value="Unassembled WGS sequence"/>
</dbReference>
<dbReference type="PANTHER" id="PTHR15371:SF19">
    <property type="entry name" value="OS04G0566700 PROTEIN"/>
    <property type="match status" value="1"/>
</dbReference>
<organism evidence="7 8">
    <name type="scientific">Zizania palustris</name>
    <name type="common">Northern wild rice</name>
    <dbReference type="NCBI Taxonomy" id="103762"/>
    <lineage>
        <taxon>Eukaryota</taxon>
        <taxon>Viridiplantae</taxon>
        <taxon>Streptophyta</taxon>
        <taxon>Embryophyta</taxon>
        <taxon>Tracheophyta</taxon>
        <taxon>Spermatophyta</taxon>
        <taxon>Magnoliopsida</taxon>
        <taxon>Liliopsida</taxon>
        <taxon>Poales</taxon>
        <taxon>Poaceae</taxon>
        <taxon>BOP clade</taxon>
        <taxon>Oryzoideae</taxon>
        <taxon>Oryzeae</taxon>
        <taxon>Zizaniinae</taxon>
        <taxon>Zizania</taxon>
    </lineage>
</organism>
<sequence length="206" mass="21747">MSGAVPVQEPPADAEGRRLYAPPRPQPQGFAFPATYRDLYDLPTSPEFLFEEDALMKTRSWSDNLTYYTGTGYLTGAASGGLVGLRRAVAEAERGESVKLLLNRALNQTGSIGRTYGNRLGVIGTLFAGNESAVRALRGGADDWVNTVAAGVGSGALYRIASGPRSVIVAGIVGGVLAGAAGAVRPLLERYIYTEINYTDKKLSAC</sequence>
<dbReference type="AlphaFoldDB" id="A0A8J5S9I2"/>
<dbReference type="InterPro" id="IPR045238">
    <property type="entry name" value="Tim23-like"/>
</dbReference>
<dbReference type="PANTHER" id="PTHR15371">
    <property type="entry name" value="TIM23"/>
    <property type="match status" value="1"/>
</dbReference>
<dbReference type="GO" id="GO:0005744">
    <property type="term" value="C:TIM23 mitochondrial import inner membrane translocase complex"/>
    <property type="evidence" value="ECO:0007669"/>
    <property type="project" value="TreeGrafter"/>
</dbReference>